<organism evidence="2 3">
    <name type="scientific">Paenibacillus mucilaginosus (strain KNP414)</name>
    <dbReference type="NCBI Taxonomy" id="1036673"/>
    <lineage>
        <taxon>Bacteria</taxon>
        <taxon>Bacillati</taxon>
        <taxon>Bacillota</taxon>
        <taxon>Bacilli</taxon>
        <taxon>Bacillales</taxon>
        <taxon>Paenibacillaceae</taxon>
        <taxon>Paenibacillus</taxon>
    </lineage>
</organism>
<dbReference type="AlphaFoldDB" id="F8FFH7"/>
<gene>
    <name evidence="2" type="ordered locus">KNP414_03666</name>
</gene>
<dbReference type="EMBL" id="CP002869">
    <property type="protein sequence ID" value="AEI42205.1"/>
    <property type="molecule type" value="Genomic_DNA"/>
</dbReference>
<name>F8FFH7_PAEMK</name>
<dbReference type="RefSeq" id="WP_013917362.1">
    <property type="nucleotide sequence ID" value="NC_015690.1"/>
</dbReference>
<proteinExistence type="predicted"/>
<feature type="region of interest" description="Disordered" evidence="1">
    <location>
        <begin position="32"/>
        <end position="52"/>
    </location>
</feature>
<reference evidence="2 3" key="2">
    <citation type="journal article" date="2013" name="Genome Announc.">
        <title>Genome Sequence of Growth-Improving Paenibacillus mucilaginosus Strain KNP414.</title>
        <authorList>
            <person name="Lu J.J."/>
            <person name="Wang J.F."/>
            <person name="Hu X.F."/>
        </authorList>
    </citation>
    <scope>NUCLEOTIDE SEQUENCE [LARGE SCALE GENOMIC DNA]</scope>
    <source>
        <strain evidence="2 3">KNP414</strain>
    </source>
</reference>
<dbReference type="Proteomes" id="UP000006620">
    <property type="component" value="Chromosome"/>
</dbReference>
<dbReference type="HOGENOM" id="CLU_3082646_0_0_9"/>
<evidence type="ECO:0000256" key="1">
    <source>
        <dbReference type="SAM" id="MobiDB-lite"/>
    </source>
</evidence>
<sequence>MKVTLKVEEILRQMGISYEAFFLYHELGKELSERDKEREKGREDEDKDEEQR</sequence>
<protein>
    <submittedName>
        <fullName evidence="2">Uncharacterized protein</fullName>
    </submittedName>
</protein>
<evidence type="ECO:0000313" key="2">
    <source>
        <dbReference type="EMBL" id="AEI42205.1"/>
    </source>
</evidence>
<evidence type="ECO:0000313" key="3">
    <source>
        <dbReference type="Proteomes" id="UP000006620"/>
    </source>
</evidence>
<dbReference type="KEGG" id="pms:KNP414_03666"/>
<reference evidence="3" key="1">
    <citation type="submission" date="2011-06" db="EMBL/GenBank/DDBJ databases">
        <title>Complete genome sequence of Paenibacillus mucilaginosus KNP414.</title>
        <authorList>
            <person name="Wang J."/>
            <person name="Hu S."/>
            <person name="Hu X."/>
            <person name="Zhang B."/>
            <person name="Dong D."/>
            <person name="Zhang S."/>
            <person name="Zhao K."/>
            <person name="Wu D."/>
        </authorList>
    </citation>
    <scope>NUCLEOTIDE SEQUENCE [LARGE SCALE GENOMIC DNA]</scope>
    <source>
        <strain evidence="3">KNP414</strain>
    </source>
</reference>
<dbReference type="PATRIC" id="fig|1036673.3.peg.3357"/>
<accession>F8FFH7</accession>